<protein>
    <recommendedName>
        <fullName evidence="3">Integrase catalytic domain-containing protein</fullName>
    </recommendedName>
</protein>
<reference evidence="1" key="1">
    <citation type="submission" date="2018-05" db="EMBL/GenBank/DDBJ databases">
        <title>Draft genome of Mucuna pruriens seed.</title>
        <authorList>
            <person name="Nnadi N.E."/>
            <person name="Vos R."/>
            <person name="Hasami M.H."/>
            <person name="Devisetty U.K."/>
            <person name="Aguiy J.C."/>
        </authorList>
    </citation>
    <scope>NUCLEOTIDE SEQUENCE [LARGE SCALE GENOMIC DNA]</scope>
    <source>
        <strain evidence="1">JCA_2017</strain>
    </source>
</reference>
<dbReference type="EMBL" id="QJKJ01008520">
    <property type="protein sequence ID" value="RDX79525.1"/>
    <property type="molecule type" value="Genomic_DNA"/>
</dbReference>
<keyword evidence="2" id="KW-1185">Reference proteome</keyword>
<name>A0A371FMF5_MUCPR</name>
<organism evidence="1 2">
    <name type="scientific">Mucuna pruriens</name>
    <name type="common">Velvet bean</name>
    <name type="synonym">Dolichos pruriens</name>
    <dbReference type="NCBI Taxonomy" id="157652"/>
    <lineage>
        <taxon>Eukaryota</taxon>
        <taxon>Viridiplantae</taxon>
        <taxon>Streptophyta</taxon>
        <taxon>Embryophyta</taxon>
        <taxon>Tracheophyta</taxon>
        <taxon>Spermatophyta</taxon>
        <taxon>Magnoliopsida</taxon>
        <taxon>eudicotyledons</taxon>
        <taxon>Gunneridae</taxon>
        <taxon>Pentapetalae</taxon>
        <taxon>rosids</taxon>
        <taxon>fabids</taxon>
        <taxon>Fabales</taxon>
        <taxon>Fabaceae</taxon>
        <taxon>Papilionoideae</taxon>
        <taxon>50 kb inversion clade</taxon>
        <taxon>NPAAA clade</taxon>
        <taxon>indigoferoid/millettioid clade</taxon>
        <taxon>Phaseoleae</taxon>
        <taxon>Mucuna</taxon>
    </lineage>
</organism>
<evidence type="ECO:0000313" key="2">
    <source>
        <dbReference type="Proteomes" id="UP000257109"/>
    </source>
</evidence>
<feature type="non-terminal residue" evidence="1">
    <location>
        <position position="1"/>
    </location>
</feature>
<evidence type="ECO:0008006" key="3">
    <source>
        <dbReference type="Google" id="ProtNLM"/>
    </source>
</evidence>
<sequence length="150" mass="18065">MRQLSEKCYNINIHHNYCMLIDMNARFIVMVKMTPNCLFPLKIHHENFSCLNNVIPNTCEIRKKNTESFSIEKSLRTKKILEIHKDIGILFMHKLEVYNVFKTFKTFTEKQSRCIIILLKTDRDQEYIVYTNFFEQHGIQYQVTTRYTSQ</sequence>
<gene>
    <name evidence="1" type="ORF">CR513_40052</name>
</gene>
<dbReference type="AlphaFoldDB" id="A0A371FMF5"/>
<comment type="caution">
    <text evidence="1">The sequence shown here is derived from an EMBL/GenBank/DDBJ whole genome shotgun (WGS) entry which is preliminary data.</text>
</comment>
<proteinExistence type="predicted"/>
<evidence type="ECO:0000313" key="1">
    <source>
        <dbReference type="EMBL" id="RDX79525.1"/>
    </source>
</evidence>
<dbReference type="Proteomes" id="UP000257109">
    <property type="component" value="Unassembled WGS sequence"/>
</dbReference>
<accession>A0A371FMF5</accession>